<organism evidence="2 3">
    <name type="scientific">Aspergillus sergii</name>
    <dbReference type="NCBI Taxonomy" id="1034303"/>
    <lineage>
        <taxon>Eukaryota</taxon>
        <taxon>Fungi</taxon>
        <taxon>Dikarya</taxon>
        <taxon>Ascomycota</taxon>
        <taxon>Pezizomycotina</taxon>
        <taxon>Eurotiomycetes</taxon>
        <taxon>Eurotiomycetidae</taxon>
        <taxon>Eurotiales</taxon>
        <taxon>Aspergillaceae</taxon>
        <taxon>Aspergillus</taxon>
        <taxon>Aspergillus subgen. Circumdati</taxon>
    </lineage>
</organism>
<keyword evidence="1" id="KW-1133">Transmembrane helix</keyword>
<dbReference type="AlphaFoldDB" id="A0A5N6X707"/>
<protein>
    <submittedName>
        <fullName evidence="2">Uncharacterized protein</fullName>
    </submittedName>
</protein>
<reference evidence="3" key="1">
    <citation type="submission" date="2019-04" db="EMBL/GenBank/DDBJ databases">
        <title>Friends and foes A comparative genomics studyof 23 Aspergillus species from section Flavi.</title>
        <authorList>
            <consortium name="DOE Joint Genome Institute"/>
            <person name="Kjaerbolling I."/>
            <person name="Vesth T."/>
            <person name="Frisvad J.C."/>
            <person name="Nybo J.L."/>
            <person name="Theobald S."/>
            <person name="Kildgaard S."/>
            <person name="Isbrandt T."/>
            <person name="Kuo A."/>
            <person name="Sato A."/>
            <person name="Lyhne E.K."/>
            <person name="Kogle M.E."/>
            <person name="Wiebenga A."/>
            <person name="Kun R.S."/>
            <person name="Lubbers R.J."/>
            <person name="Makela M.R."/>
            <person name="Barry K."/>
            <person name="Chovatia M."/>
            <person name="Clum A."/>
            <person name="Daum C."/>
            <person name="Haridas S."/>
            <person name="He G."/>
            <person name="LaButti K."/>
            <person name="Lipzen A."/>
            <person name="Mondo S."/>
            <person name="Riley R."/>
            <person name="Salamov A."/>
            <person name="Simmons B.A."/>
            <person name="Magnuson J.K."/>
            <person name="Henrissat B."/>
            <person name="Mortensen U.H."/>
            <person name="Larsen T.O."/>
            <person name="Devries R.P."/>
            <person name="Grigoriev I.V."/>
            <person name="Machida M."/>
            <person name="Baker S.E."/>
            <person name="Andersen M.R."/>
        </authorList>
    </citation>
    <scope>NUCLEOTIDE SEQUENCE [LARGE SCALE GENOMIC DNA]</scope>
    <source>
        <strain evidence="3">CBS 130017</strain>
    </source>
</reference>
<dbReference type="Proteomes" id="UP000325945">
    <property type="component" value="Unassembled WGS sequence"/>
</dbReference>
<evidence type="ECO:0000256" key="1">
    <source>
        <dbReference type="SAM" id="Phobius"/>
    </source>
</evidence>
<gene>
    <name evidence="2" type="ORF">BDV39DRAFT_65444</name>
</gene>
<name>A0A5N6X707_9EURO</name>
<proteinExistence type="predicted"/>
<keyword evidence="1" id="KW-0472">Membrane</keyword>
<keyword evidence="1" id="KW-0812">Transmembrane</keyword>
<sequence>MHRGYQHIVEKKCVCPMTTSRQNNRPLENTPVSAIFFFFFSSYLFFFSDVGTVYGRTGVLLDFLFSHDKLRGDHGLCSSFRDGCCMYSRRHLRLLGMVECGSIS</sequence>
<evidence type="ECO:0000313" key="2">
    <source>
        <dbReference type="EMBL" id="KAE8328618.1"/>
    </source>
</evidence>
<dbReference type="EMBL" id="ML741784">
    <property type="protein sequence ID" value="KAE8328618.1"/>
    <property type="molecule type" value="Genomic_DNA"/>
</dbReference>
<evidence type="ECO:0000313" key="3">
    <source>
        <dbReference type="Proteomes" id="UP000325945"/>
    </source>
</evidence>
<accession>A0A5N6X707</accession>
<feature type="transmembrane region" description="Helical" evidence="1">
    <location>
        <begin position="34"/>
        <end position="54"/>
    </location>
</feature>
<keyword evidence="3" id="KW-1185">Reference proteome</keyword>